<dbReference type="PANTHER" id="PTHR30086">
    <property type="entry name" value="ARGININE EXPORTER PROTEIN ARGO"/>
    <property type="match status" value="1"/>
</dbReference>
<keyword evidence="2" id="KW-1003">Cell membrane</keyword>
<evidence type="ECO:0000256" key="2">
    <source>
        <dbReference type="ARBA" id="ARBA00022475"/>
    </source>
</evidence>
<dbReference type="PANTHER" id="PTHR30086:SF6">
    <property type="entry name" value="AMINO ACID EFFLUX PROTEIN YCGF-RELATED"/>
    <property type="match status" value="1"/>
</dbReference>
<reference evidence="7" key="2">
    <citation type="submission" date="2020-09" db="EMBL/GenBank/DDBJ databases">
        <authorList>
            <person name="Sun Q."/>
            <person name="Zhou Y."/>
        </authorList>
    </citation>
    <scope>NUCLEOTIDE SEQUENCE</scope>
    <source>
        <strain evidence="7">CGMCC 1.12777</strain>
    </source>
</reference>
<evidence type="ECO:0000256" key="1">
    <source>
        <dbReference type="ARBA" id="ARBA00004651"/>
    </source>
</evidence>
<proteinExistence type="predicted"/>
<feature type="transmembrane region" description="Helical" evidence="6">
    <location>
        <begin position="179"/>
        <end position="200"/>
    </location>
</feature>
<dbReference type="RefSeq" id="WP_188495114.1">
    <property type="nucleotide sequence ID" value="NZ_BMFV01000001.1"/>
</dbReference>
<comment type="subcellular location">
    <subcellularLocation>
        <location evidence="1">Cell membrane</location>
        <topology evidence="1">Multi-pass membrane protein</topology>
    </subcellularLocation>
</comment>
<evidence type="ECO:0000313" key="8">
    <source>
        <dbReference type="Proteomes" id="UP000656813"/>
    </source>
</evidence>
<feature type="transmembrane region" description="Helical" evidence="6">
    <location>
        <begin position="146"/>
        <end position="167"/>
    </location>
</feature>
<dbReference type="AlphaFoldDB" id="A0A8J2ZRY1"/>
<keyword evidence="4 6" id="KW-1133">Transmembrane helix</keyword>
<dbReference type="InterPro" id="IPR001123">
    <property type="entry name" value="LeuE-type"/>
</dbReference>
<gene>
    <name evidence="7" type="ORF">GCM10007096_01800</name>
</gene>
<keyword evidence="5 6" id="KW-0472">Membrane</keyword>
<comment type="caution">
    <text evidence="7">The sequence shown here is derived from an EMBL/GenBank/DDBJ whole genome shotgun (WGS) entry which is preliminary data.</text>
</comment>
<feature type="transmembrane region" description="Helical" evidence="6">
    <location>
        <begin position="109"/>
        <end position="134"/>
    </location>
</feature>
<dbReference type="Pfam" id="PF01810">
    <property type="entry name" value="LysE"/>
    <property type="match status" value="1"/>
</dbReference>
<evidence type="ECO:0000313" key="7">
    <source>
        <dbReference type="EMBL" id="GGH73999.1"/>
    </source>
</evidence>
<dbReference type="Proteomes" id="UP000656813">
    <property type="component" value="Unassembled WGS sequence"/>
</dbReference>
<accession>A0A8J2ZRY1</accession>
<name>A0A8J2ZRY1_9BACL</name>
<feature type="transmembrane region" description="Helical" evidence="6">
    <location>
        <begin position="70"/>
        <end position="89"/>
    </location>
</feature>
<evidence type="ECO:0000256" key="6">
    <source>
        <dbReference type="SAM" id="Phobius"/>
    </source>
</evidence>
<protein>
    <submittedName>
        <fullName evidence="7">Amino acid transporter</fullName>
    </submittedName>
</protein>
<organism evidence="7 8">
    <name type="scientific">Pullulanibacillus pueri</name>
    <dbReference type="NCBI Taxonomy" id="1437324"/>
    <lineage>
        <taxon>Bacteria</taxon>
        <taxon>Bacillati</taxon>
        <taxon>Bacillota</taxon>
        <taxon>Bacilli</taxon>
        <taxon>Bacillales</taxon>
        <taxon>Sporolactobacillaceae</taxon>
        <taxon>Pullulanibacillus</taxon>
    </lineage>
</organism>
<keyword evidence="3 6" id="KW-0812">Transmembrane</keyword>
<reference evidence="7" key="1">
    <citation type="journal article" date="2014" name="Int. J. Syst. Evol. Microbiol.">
        <title>Complete genome sequence of Corynebacterium casei LMG S-19264T (=DSM 44701T), isolated from a smear-ripened cheese.</title>
        <authorList>
            <consortium name="US DOE Joint Genome Institute (JGI-PGF)"/>
            <person name="Walter F."/>
            <person name="Albersmeier A."/>
            <person name="Kalinowski J."/>
            <person name="Ruckert C."/>
        </authorList>
    </citation>
    <scope>NUCLEOTIDE SEQUENCE</scope>
    <source>
        <strain evidence="7">CGMCC 1.12777</strain>
    </source>
</reference>
<evidence type="ECO:0000256" key="5">
    <source>
        <dbReference type="ARBA" id="ARBA00023136"/>
    </source>
</evidence>
<sequence length="208" mass="22891">MSVYFGYIFLGLSLAAPIGPINAAQLDRGIKYGFLHAWFIGIGATLADAAYMLLVYCGLAHFIEFPIVKIFLWLFGGFVLIYTGIESVINVKIDASTVSRSYESLFKSFISGFFMSIFNPLTILFWLGIYGSVLAKTAATVGTQELLLCSATIFIGVLLWDVTMAAFSSTFRRFLNVRVLNIIALISGCSLIGYGLYFGYQAYHLLLG</sequence>
<evidence type="ECO:0000256" key="3">
    <source>
        <dbReference type="ARBA" id="ARBA00022692"/>
    </source>
</evidence>
<evidence type="ECO:0000256" key="4">
    <source>
        <dbReference type="ARBA" id="ARBA00022989"/>
    </source>
</evidence>
<feature type="transmembrane region" description="Helical" evidence="6">
    <location>
        <begin position="33"/>
        <end position="58"/>
    </location>
</feature>
<dbReference type="EMBL" id="BMFV01000001">
    <property type="protein sequence ID" value="GGH73999.1"/>
    <property type="molecule type" value="Genomic_DNA"/>
</dbReference>
<keyword evidence="8" id="KW-1185">Reference proteome</keyword>
<dbReference type="GO" id="GO:0005886">
    <property type="term" value="C:plasma membrane"/>
    <property type="evidence" value="ECO:0007669"/>
    <property type="project" value="UniProtKB-SubCell"/>
</dbReference>
<dbReference type="GO" id="GO:0015171">
    <property type="term" value="F:amino acid transmembrane transporter activity"/>
    <property type="evidence" value="ECO:0007669"/>
    <property type="project" value="TreeGrafter"/>
</dbReference>